<organism evidence="2 3">
    <name type="scientific">Aspergillus pseudodeflectus</name>
    <dbReference type="NCBI Taxonomy" id="176178"/>
    <lineage>
        <taxon>Eukaryota</taxon>
        <taxon>Fungi</taxon>
        <taxon>Dikarya</taxon>
        <taxon>Ascomycota</taxon>
        <taxon>Pezizomycotina</taxon>
        <taxon>Eurotiomycetes</taxon>
        <taxon>Eurotiomycetidae</taxon>
        <taxon>Eurotiales</taxon>
        <taxon>Aspergillaceae</taxon>
        <taxon>Aspergillus</taxon>
        <taxon>Aspergillus subgen. Nidulantes</taxon>
    </lineage>
</organism>
<keyword evidence="3" id="KW-1185">Reference proteome</keyword>
<keyword evidence="1" id="KW-0732">Signal</keyword>
<evidence type="ECO:0000256" key="1">
    <source>
        <dbReference type="SAM" id="SignalP"/>
    </source>
</evidence>
<evidence type="ECO:0000313" key="2">
    <source>
        <dbReference type="EMBL" id="KAL2841311.1"/>
    </source>
</evidence>
<comment type="caution">
    <text evidence="2">The sequence shown here is derived from an EMBL/GenBank/DDBJ whole genome shotgun (WGS) entry which is preliminary data.</text>
</comment>
<proteinExistence type="predicted"/>
<sequence>MVSAVAGNLLIIVMVLNPLNAISCRQCYRHEEQRNFPCPPLLLPPRPTLKGHRASFASAVHGSLNDRWAENSLHMLLESFLKLDNNRRKNEDREEALNNFHDIRPKEIQLPHR</sequence>
<name>A0ABR4JMP0_9EURO</name>
<dbReference type="EMBL" id="JBFXLR010000058">
    <property type="protein sequence ID" value="KAL2841311.1"/>
    <property type="molecule type" value="Genomic_DNA"/>
</dbReference>
<dbReference type="GeneID" id="98156695"/>
<dbReference type="RefSeq" id="XP_070894497.1">
    <property type="nucleotide sequence ID" value="XM_071041531.1"/>
</dbReference>
<protein>
    <submittedName>
        <fullName evidence="2">Uncharacterized protein</fullName>
    </submittedName>
</protein>
<feature type="signal peptide" evidence="1">
    <location>
        <begin position="1"/>
        <end position="21"/>
    </location>
</feature>
<dbReference type="Proteomes" id="UP001610444">
    <property type="component" value="Unassembled WGS sequence"/>
</dbReference>
<evidence type="ECO:0000313" key="3">
    <source>
        <dbReference type="Proteomes" id="UP001610444"/>
    </source>
</evidence>
<reference evidence="2 3" key="1">
    <citation type="submission" date="2024-07" db="EMBL/GenBank/DDBJ databases">
        <title>Section-level genome sequencing and comparative genomics of Aspergillus sections Usti and Cavernicolus.</title>
        <authorList>
            <consortium name="Lawrence Berkeley National Laboratory"/>
            <person name="Nybo J.L."/>
            <person name="Vesth T.C."/>
            <person name="Theobald S."/>
            <person name="Frisvad J.C."/>
            <person name="Larsen T.O."/>
            <person name="Kjaerboelling I."/>
            <person name="Rothschild-Mancinelli K."/>
            <person name="Lyhne E.K."/>
            <person name="Kogle M.E."/>
            <person name="Barry K."/>
            <person name="Clum A."/>
            <person name="Na H."/>
            <person name="Ledsgaard L."/>
            <person name="Lin J."/>
            <person name="Lipzen A."/>
            <person name="Kuo A."/>
            <person name="Riley R."/>
            <person name="Mondo S."/>
            <person name="LaButti K."/>
            <person name="Haridas S."/>
            <person name="Pangalinan J."/>
            <person name="Salamov A.A."/>
            <person name="Simmons B.A."/>
            <person name="Magnuson J.K."/>
            <person name="Chen J."/>
            <person name="Drula E."/>
            <person name="Henrissat B."/>
            <person name="Wiebenga A."/>
            <person name="Lubbers R.J."/>
            <person name="Gomes A.C."/>
            <person name="Macurrencykelacurrency M.R."/>
            <person name="Stajich J."/>
            <person name="Grigoriev I.V."/>
            <person name="Mortensen U.H."/>
            <person name="De vries R.P."/>
            <person name="Baker S.E."/>
            <person name="Andersen M.R."/>
        </authorList>
    </citation>
    <scope>NUCLEOTIDE SEQUENCE [LARGE SCALE GENOMIC DNA]</scope>
    <source>
        <strain evidence="2 3">CBS 756.74</strain>
    </source>
</reference>
<gene>
    <name evidence="2" type="ORF">BJX68DRAFT_245647</name>
</gene>
<feature type="chain" id="PRO_5045914912" evidence="1">
    <location>
        <begin position="22"/>
        <end position="113"/>
    </location>
</feature>
<accession>A0ABR4JMP0</accession>